<proteinExistence type="inferred from homology"/>
<evidence type="ECO:0000313" key="8">
    <source>
        <dbReference type="EMBL" id="TKK68244.1"/>
    </source>
</evidence>
<keyword evidence="6 8" id="KW-0560">Oxidoreductase</keyword>
<evidence type="ECO:0000256" key="2">
    <source>
        <dbReference type="ARBA" id="ARBA00010944"/>
    </source>
</evidence>
<dbReference type="PANTHER" id="PTHR10491">
    <property type="entry name" value="DTDP-4-DEHYDRORHAMNOSE REDUCTASE"/>
    <property type="match status" value="1"/>
</dbReference>
<dbReference type="NCBIfam" id="TIGR01214">
    <property type="entry name" value="rmlD"/>
    <property type="match status" value="1"/>
</dbReference>
<reference evidence="8 9" key="1">
    <citation type="submission" date="2019-05" db="EMBL/GenBank/DDBJ databases">
        <title>Panacibacter sp. strain 17mud1-8 Genome sequencing and assembly.</title>
        <authorList>
            <person name="Chhetri G."/>
        </authorList>
    </citation>
    <scope>NUCLEOTIDE SEQUENCE [LARGE SCALE GENOMIC DNA]</scope>
    <source>
        <strain evidence="8 9">17mud1-8</strain>
    </source>
</reference>
<evidence type="ECO:0000256" key="1">
    <source>
        <dbReference type="ARBA" id="ARBA00004781"/>
    </source>
</evidence>
<dbReference type="EMBL" id="SZQL01000008">
    <property type="protein sequence ID" value="TKK68244.1"/>
    <property type="molecule type" value="Genomic_DNA"/>
</dbReference>
<evidence type="ECO:0000256" key="5">
    <source>
        <dbReference type="ARBA" id="ARBA00048200"/>
    </source>
</evidence>
<organism evidence="8 9">
    <name type="scientific">Ilyomonas limi</name>
    <dbReference type="NCBI Taxonomy" id="2575867"/>
    <lineage>
        <taxon>Bacteria</taxon>
        <taxon>Pseudomonadati</taxon>
        <taxon>Bacteroidota</taxon>
        <taxon>Chitinophagia</taxon>
        <taxon>Chitinophagales</taxon>
        <taxon>Chitinophagaceae</taxon>
        <taxon>Ilyomonas</taxon>
    </lineage>
</organism>
<dbReference type="Proteomes" id="UP000305848">
    <property type="component" value="Unassembled WGS sequence"/>
</dbReference>
<keyword evidence="6" id="KW-0521">NADP</keyword>
<evidence type="ECO:0000256" key="6">
    <source>
        <dbReference type="RuleBase" id="RU364082"/>
    </source>
</evidence>
<comment type="similarity">
    <text evidence="2 6">Belongs to the dTDP-4-dehydrorhamnose reductase family.</text>
</comment>
<dbReference type="InterPro" id="IPR036291">
    <property type="entry name" value="NAD(P)-bd_dom_sf"/>
</dbReference>
<dbReference type="OrthoDB" id="9803892at2"/>
<feature type="domain" description="RmlD-like substrate binding" evidence="7">
    <location>
        <begin position="6"/>
        <end position="288"/>
    </location>
</feature>
<name>A0A4U3L202_9BACT</name>
<comment type="function">
    <text evidence="6">Catalyzes the reduction of dTDP-6-deoxy-L-lyxo-4-hexulose to yield dTDP-L-rhamnose.</text>
</comment>
<dbReference type="GO" id="GO:0008831">
    <property type="term" value="F:dTDP-4-dehydrorhamnose reductase activity"/>
    <property type="evidence" value="ECO:0007669"/>
    <property type="project" value="UniProtKB-EC"/>
</dbReference>
<evidence type="ECO:0000256" key="4">
    <source>
        <dbReference type="ARBA" id="ARBA00017099"/>
    </source>
</evidence>
<dbReference type="Gene3D" id="3.90.25.10">
    <property type="entry name" value="UDP-galactose 4-epimerase, domain 1"/>
    <property type="match status" value="1"/>
</dbReference>
<comment type="pathway">
    <text evidence="1 6">Carbohydrate biosynthesis; dTDP-L-rhamnose biosynthesis.</text>
</comment>
<evidence type="ECO:0000256" key="3">
    <source>
        <dbReference type="ARBA" id="ARBA00012929"/>
    </source>
</evidence>
<keyword evidence="9" id="KW-1185">Reference proteome</keyword>
<accession>A0A4U3L202</accession>
<protein>
    <recommendedName>
        <fullName evidence="4 6">dTDP-4-dehydrorhamnose reductase</fullName>
        <ecNumber evidence="3 6">1.1.1.133</ecNumber>
    </recommendedName>
</protein>
<dbReference type="GO" id="GO:0005829">
    <property type="term" value="C:cytosol"/>
    <property type="evidence" value="ECO:0007669"/>
    <property type="project" value="TreeGrafter"/>
</dbReference>
<dbReference type="GO" id="GO:0019305">
    <property type="term" value="P:dTDP-rhamnose biosynthetic process"/>
    <property type="evidence" value="ECO:0007669"/>
    <property type="project" value="UniProtKB-UniPathway"/>
</dbReference>
<dbReference type="Pfam" id="PF04321">
    <property type="entry name" value="RmlD_sub_bind"/>
    <property type="match status" value="1"/>
</dbReference>
<dbReference type="InterPro" id="IPR029903">
    <property type="entry name" value="RmlD-like-bd"/>
</dbReference>
<dbReference type="CDD" id="cd05254">
    <property type="entry name" value="dTDP_HR_like_SDR_e"/>
    <property type="match status" value="1"/>
</dbReference>
<dbReference type="RefSeq" id="WP_137261923.1">
    <property type="nucleotide sequence ID" value="NZ_SZQL01000008.1"/>
</dbReference>
<dbReference type="InterPro" id="IPR005913">
    <property type="entry name" value="dTDP_dehydrorham_reduct"/>
</dbReference>
<evidence type="ECO:0000313" key="9">
    <source>
        <dbReference type="Proteomes" id="UP000305848"/>
    </source>
</evidence>
<comment type="caution">
    <text evidence="8">The sequence shown here is derived from an EMBL/GenBank/DDBJ whole genome shotgun (WGS) entry which is preliminary data.</text>
</comment>
<dbReference type="Gene3D" id="3.40.50.720">
    <property type="entry name" value="NAD(P)-binding Rossmann-like Domain"/>
    <property type="match status" value="1"/>
</dbReference>
<dbReference type="UniPathway" id="UPA00124"/>
<evidence type="ECO:0000259" key="7">
    <source>
        <dbReference type="Pfam" id="PF04321"/>
    </source>
</evidence>
<sequence>MAKPVIAVSGKNGQLGSELQQLVNTLPGFEFVFTDREEMDLTETVAIEQFFRDHQPAYFIHGGAYTAVDKAETEKELAFAINATATGVIAAQCKVYNTVLIYISTDYVFNGGSHLPYEPDEKPDPINHYGYTKLVGEQMAMENNVHTMVIRTSWVYSTYGHNFVKTMLRLMKERTDLSVVSDQYGSPTYAADLAKAVVDIIKYCAIHPPVRGIYHYSNDGNISWYEFAVTIQQMAHLQCNVHAITTEQYPTPARRPAYTVMDKQEIQSVFGVQLRNWQESLKECIGKLLQSA</sequence>
<dbReference type="AlphaFoldDB" id="A0A4U3L202"/>
<comment type="catalytic activity">
    <reaction evidence="5">
        <text>dTDP-beta-L-rhamnose + NADP(+) = dTDP-4-dehydro-beta-L-rhamnose + NADPH + H(+)</text>
        <dbReference type="Rhea" id="RHEA:21796"/>
        <dbReference type="ChEBI" id="CHEBI:15378"/>
        <dbReference type="ChEBI" id="CHEBI:57510"/>
        <dbReference type="ChEBI" id="CHEBI:57783"/>
        <dbReference type="ChEBI" id="CHEBI:58349"/>
        <dbReference type="ChEBI" id="CHEBI:62830"/>
        <dbReference type="EC" id="1.1.1.133"/>
    </reaction>
</comment>
<dbReference type="EC" id="1.1.1.133" evidence="3 6"/>
<dbReference type="PANTHER" id="PTHR10491:SF4">
    <property type="entry name" value="METHIONINE ADENOSYLTRANSFERASE 2 SUBUNIT BETA"/>
    <property type="match status" value="1"/>
</dbReference>
<dbReference type="SUPFAM" id="SSF51735">
    <property type="entry name" value="NAD(P)-binding Rossmann-fold domains"/>
    <property type="match status" value="1"/>
</dbReference>
<gene>
    <name evidence="8" type="primary">rfbD</name>
    <name evidence="8" type="ORF">FC093_11455</name>
</gene>